<feature type="region of interest" description="Disordered" evidence="2">
    <location>
        <begin position="67"/>
        <end position="133"/>
    </location>
</feature>
<feature type="domain" description="HMG box" evidence="3">
    <location>
        <begin position="371"/>
        <end position="439"/>
    </location>
</feature>
<dbReference type="SMART" id="SM00398">
    <property type="entry name" value="HMG"/>
    <property type="match status" value="1"/>
</dbReference>
<feature type="region of interest" description="Disordered" evidence="2">
    <location>
        <begin position="320"/>
        <end position="367"/>
    </location>
</feature>
<keyword evidence="4" id="KW-1185">Reference proteome</keyword>
<name>A0A8U1BRI4_SALNM</name>
<dbReference type="AlphaFoldDB" id="A0A8U1BRI4"/>
<dbReference type="Proteomes" id="UP000808372">
    <property type="component" value="Chromosome 12"/>
</dbReference>
<dbReference type="PANTHER" id="PTHR47658:SF1">
    <property type="entry name" value="MEIOSIS INITIATOR PROTEIN"/>
    <property type="match status" value="1"/>
</dbReference>
<gene>
    <name evidence="5" type="primary">LOC120057502</name>
</gene>
<dbReference type="SUPFAM" id="SSF47095">
    <property type="entry name" value="HMG-box"/>
    <property type="match status" value="1"/>
</dbReference>
<dbReference type="GO" id="GO:0003677">
    <property type="term" value="F:DNA binding"/>
    <property type="evidence" value="ECO:0007669"/>
    <property type="project" value="UniProtKB-UniRule"/>
</dbReference>
<dbReference type="InterPro" id="IPR009071">
    <property type="entry name" value="HMG_box_dom"/>
</dbReference>
<feature type="compositionally biased region" description="Basic residues" evidence="2">
    <location>
        <begin position="97"/>
        <end position="112"/>
    </location>
</feature>
<keyword evidence="1" id="KW-0539">Nucleus</keyword>
<dbReference type="Pfam" id="PF00505">
    <property type="entry name" value="HMG_box"/>
    <property type="match status" value="1"/>
</dbReference>
<feature type="region of interest" description="Disordered" evidence="2">
    <location>
        <begin position="179"/>
        <end position="203"/>
    </location>
</feature>
<dbReference type="PROSITE" id="PS50118">
    <property type="entry name" value="HMG_BOX_2"/>
    <property type="match status" value="1"/>
</dbReference>
<feature type="DNA-binding region" description="HMG box" evidence="1">
    <location>
        <begin position="371"/>
        <end position="439"/>
    </location>
</feature>
<evidence type="ECO:0000256" key="2">
    <source>
        <dbReference type="SAM" id="MobiDB-lite"/>
    </source>
</evidence>
<dbReference type="GO" id="GO:0005634">
    <property type="term" value="C:nucleus"/>
    <property type="evidence" value="ECO:0007669"/>
    <property type="project" value="UniProtKB-UniRule"/>
</dbReference>
<dbReference type="Gene3D" id="1.10.30.10">
    <property type="entry name" value="High mobility group box domain"/>
    <property type="match status" value="1"/>
</dbReference>
<reference evidence="5" key="1">
    <citation type="submission" date="2025-08" db="UniProtKB">
        <authorList>
            <consortium name="RefSeq"/>
        </authorList>
    </citation>
    <scope>IDENTIFICATION</scope>
    <source>
        <tissue evidence="5">White muscle</tissue>
    </source>
</reference>
<evidence type="ECO:0000256" key="1">
    <source>
        <dbReference type="PROSITE-ProRule" id="PRU00267"/>
    </source>
</evidence>
<dbReference type="CDD" id="cd21977">
    <property type="entry name" value="HMG-box_BHMG1"/>
    <property type="match status" value="1"/>
</dbReference>
<proteinExistence type="predicted"/>
<evidence type="ECO:0000313" key="5">
    <source>
        <dbReference type="RefSeq" id="XP_038862030.1"/>
    </source>
</evidence>
<accession>A0A8U1BRI4</accession>
<dbReference type="RefSeq" id="XP_038862030.1">
    <property type="nucleotide sequence ID" value="XM_039006102.1"/>
</dbReference>
<feature type="compositionally biased region" description="Polar residues" evidence="2">
    <location>
        <begin position="335"/>
        <end position="350"/>
    </location>
</feature>
<protein>
    <submittedName>
        <fullName evidence="5">Meiosis initiator protein-like</fullName>
    </submittedName>
</protein>
<sequence length="471" mass="52088">MGTLSYSKDQLDWSTCWSNSLKEIAGLLPISKPRNGRGLTKKETLVHMLRYFDFLQSRIQTLQSRLPPHCIPKQEPDTGSESEENTLSDHCTPPHTLKAKRKYVCSRSRKRPAPTSELQSSDSHGAWPVYDSDSQPSSLDSGFSLNQLLPLRTPLEGSSGTLWTPSPTQRGHCFVCEDRTGSESIPSGSGVLDTPTTPITGPGSLFLKDQMLGVIPPMRGRREPFHSPAATPQRPTLLPLLPLFGTGESLNLSPSLLTSPARGLSHCLLPEGQEELHVLFEDVWVTPKTTHTKVSCLPCHDPNDSMSEGEAEVRHGRGGWLSSLSEGEEGDITWTPKQQQLPLKSKTSSTGRHRRANASTKGPPRTPLNLKKKCVNGFIMFCRINRKTYLRTHPGTPSTVVTKELASLWHVMPKQERHVYCLKARHFSRQQNRNVRSELVEGGGEEEDCVPSPLHMLLAQRDLCAAARGGP</sequence>
<dbReference type="PANTHER" id="PTHR47658">
    <property type="entry name" value="HIGH MOBILITY GROUP B PROTEIN 12-RELATED"/>
    <property type="match status" value="1"/>
</dbReference>
<organism evidence="4 5">
    <name type="scientific">Salvelinus namaycush</name>
    <name type="common">Lake trout</name>
    <name type="synonym">Salmo namaycush</name>
    <dbReference type="NCBI Taxonomy" id="8040"/>
    <lineage>
        <taxon>Eukaryota</taxon>
        <taxon>Metazoa</taxon>
        <taxon>Chordata</taxon>
        <taxon>Craniata</taxon>
        <taxon>Vertebrata</taxon>
        <taxon>Euteleostomi</taxon>
        <taxon>Actinopterygii</taxon>
        <taxon>Neopterygii</taxon>
        <taxon>Teleostei</taxon>
        <taxon>Protacanthopterygii</taxon>
        <taxon>Salmoniformes</taxon>
        <taxon>Salmonidae</taxon>
        <taxon>Salmoninae</taxon>
        <taxon>Salvelinus</taxon>
    </lineage>
</organism>
<dbReference type="KEGG" id="snh:120057502"/>
<evidence type="ECO:0000259" key="3">
    <source>
        <dbReference type="PROSITE" id="PS50118"/>
    </source>
</evidence>
<keyword evidence="1" id="KW-0238">DNA-binding</keyword>
<dbReference type="InterPro" id="IPR036910">
    <property type="entry name" value="HMG_box_dom_sf"/>
</dbReference>
<evidence type="ECO:0000313" key="4">
    <source>
        <dbReference type="Proteomes" id="UP000808372"/>
    </source>
</evidence>
<dbReference type="GeneID" id="120057502"/>